<feature type="region of interest" description="Disordered" evidence="1">
    <location>
        <begin position="26"/>
        <end position="47"/>
    </location>
</feature>
<feature type="transmembrane region" description="Helical" evidence="2">
    <location>
        <begin position="710"/>
        <end position="731"/>
    </location>
</feature>
<evidence type="ECO:0000256" key="2">
    <source>
        <dbReference type="SAM" id="Phobius"/>
    </source>
</evidence>
<accession>A0AAF0E0Z4</accession>
<dbReference type="EMBL" id="CP119956">
    <property type="protein sequence ID" value="WFC97105.1"/>
    <property type="molecule type" value="Genomic_DNA"/>
</dbReference>
<evidence type="ECO:0000313" key="6">
    <source>
        <dbReference type="EMBL" id="WFC97105.1"/>
    </source>
</evidence>
<protein>
    <recommendedName>
        <fullName evidence="8">Integral membrane protein</fullName>
    </recommendedName>
</protein>
<evidence type="ECO:0000313" key="7">
    <source>
        <dbReference type="Proteomes" id="UP001216638"/>
    </source>
</evidence>
<evidence type="ECO:0008006" key="8">
    <source>
        <dbReference type="Google" id="ProtNLM"/>
    </source>
</evidence>
<feature type="transmembrane region" description="Helical" evidence="2">
    <location>
        <begin position="504"/>
        <end position="522"/>
    </location>
</feature>
<keyword evidence="2" id="KW-0812">Transmembrane</keyword>
<dbReference type="InterPro" id="IPR018827">
    <property type="entry name" value="YTP1_C"/>
</dbReference>
<feature type="domain" description="Protein YTP1-like C-terminal" evidence="5">
    <location>
        <begin position="430"/>
        <end position="732"/>
    </location>
</feature>
<dbReference type="InterPro" id="IPR018825">
    <property type="entry name" value="DUF2427"/>
</dbReference>
<feature type="transmembrane region" description="Helical" evidence="2">
    <location>
        <begin position="638"/>
        <end position="660"/>
    </location>
</feature>
<feature type="transmembrane region" description="Helical" evidence="2">
    <location>
        <begin position="672"/>
        <end position="690"/>
    </location>
</feature>
<dbReference type="AlphaFoldDB" id="A0AAF0E0Z4"/>
<dbReference type="PANTHER" id="PTHR31685">
    <property type="entry name" value="INTEGRAL MEMBRANE PROTEIN (AFU_ORTHOLOGUE AFUA_6G12730)-RELATED"/>
    <property type="match status" value="1"/>
</dbReference>
<name>A0AAF0E0Z4_9BASI</name>
<evidence type="ECO:0000256" key="3">
    <source>
        <dbReference type="SAM" id="SignalP"/>
    </source>
</evidence>
<feature type="signal peptide" evidence="3">
    <location>
        <begin position="1"/>
        <end position="20"/>
    </location>
</feature>
<feature type="transmembrane region" description="Helical" evidence="2">
    <location>
        <begin position="211"/>
        <end position="233"/>
    </location>
</feature>
<dbReference type="Pfam" id="PF10348">
    <property type="entry name" value="DUF2427"/>
    <property type="match status" value="1"/>
</dbReference>
<keyword evidence="2" id="KW-0472">Membrane</keyword>
<feature type="transmembrane region" description="Helical" evidence="2">
    <location>
        <begin position="417"/>
        <end position="442"/>
    </location>
</feature>
<sequence>MRWRSVYAVVAALGVGAAHATPALHARHGDEHAPAPEVHASAAPHAHDAATPMANVTAFCTVATQTNATDPNCIALDAVDAFLDALEAGPALRPAPRRLHMAHHGGHAAPMEEFNETALFVRKGPVPLSYVEWDFDAGLGRLRELRRFASYQADQVAAKWPDRVVMGASGGYWRSLDDQDYPAGRTALREDVRSRIGGDQGLQEPARHPSLAVLCAVQYLFAVFVLLPVALCLHAAPSSLAPLVAVVYLGVLTAALLTGQLYFALSPALYPPNALGGMARAHWLLSVACFAPDVLALVARVARVVRGVRTYAFRRQGWRDAWHVLLGDEERSVVDATPPRSRSTASTDRTLSSSPPGERLDKDEAPFMLYDAEDADAALLSSPLGSSFRLEEPAPAPQTRLGALLARRPGLALAGSYAYTIVSRGLVPLAFAVMYVALSVYTGACRRQYQNTCLAHGIKGAIFFWYGVLSFVRFLGAFGEYGWAWNKRPTPANTERHVAQWRRTMPSAEFVECLVIFLYGVSNTWLERLGAHPGDPYTVKQIQHISIAVMFWFVGLVGMGLESVTLRSLIARVVVQAHPSVAPEPGVRADADEALAQATPPPSYAYSFNPFPALVIGVTGVAMAAHHQDYVYEVQVHILWGEMLAAFALFRMLTYFLLWLRPPSSLLPSRPPTEIMASFALTCGGLLFMLSNEEVSFAAMRSDYSDFMAMLNVAIALVALVFAWSFAVMVIKAWAQARESRKAPYEHRSHAPHHTRAWVSSM</sequence>
<dbReference type="Proteomes" id="UP001216638">
    <property type="component" value="Chromosome 6"/>
</dbReference>
<dbReference type="PANTHER" id="PTHR31685:SF3">
    <property type="entry name" value="INTEGRAL MEMBRANE PROTEIN (AFU_ORTHOLOGUE AFUA_6G12730)"/>
    <property type="match status" value="1"/>
</dbReference>
<keyword evidence="7" id="KW-1185">Reference proteome</keyword>
<evidence type="ECO:0000259" key="4">
    <source>
        <dbReference type="Pfam" id="PF10348"/>
    </source>
</evidence>
<feature type="transmembrane region" description="Helical" evidence="2">
    <location>
        <begin position="542"/>
        <end position="561"/>
    </location>
</feature>
<evidence type="ECO:0000256" key="1">
    <source>
        <dbReference type="SAM" id="MobiDB-lite"/>
    </source>
</evidence>
<feature type="transmembrane region" description="Helical" evidence="2">
    <location>
        <begin position="462"/>
        <end position="483"/>
    </location>
</feature>
<feature type="chain" id="PRO_5041971274" description="Integral membrane protein" evidence="3">
    <location>
        <begin position="21"/>
        <end position="762"/>
    </location>
</feature>
<feature type="region of interest" description="Disordered" evidence="1">
    <location>
        <begin position="333"/>
        <end position="362"/>
    </location>
</feature>
<feature type="transmembrane region" description="Helical" evidence="2">
    <location>
        <begin position="240"/>
        <end position="263"/>
    </location>
</feature>
<proteinExistence type="predicted"/>
<keyword evidence="2" id="KW-1133">Transmembrane helix</keyword>
<gene>
    <name evidence="6" type="ORF">MBRA1_003771</name>
</gene>
<reference evidence="6" key="1">
    <citation type="submission" date="2023-03" db="EMBL/GenBank/DDBJ databases">
        <title>Mating type loci evolution in Malassezia.</title>
        <authorList>
            <person name="Coelho M.A."/>
        </authorList>
    </citation>
    <scope>NUCLEOTIDE SEQUENCE</scope>
    <source>
        <strain evidence="6">CBS 14135</strain>
    </source>
</reference>
<feature type="compositionally biased region" description="Polar residues" evidence="1">
    <location>
        <begin position="340"/>
        <end position="355"/>
    </location>
</feature>
<feature type="transmembrane region" description="Helical" evidence="2">
    <location>
        <begin position="283"/>
        <end position="305"/>
    </location>
</feature>
<keyword evidence="3" id="KW-0732">Signal</keyword>
<organism evidence="6 7">
    <name type="scientific">Malassezia brasiliensis</name>
    <dbReference type="NCBI Taxonomy" id="1821822"/>
    <lineage>
        <taxon>Eukaryota</taxon>
        <taxon>Fungi</taxon>
        <taxon>Dikarya</taxon>
        <taxon>Basidiomycota</taxon>
        <taxon>Ustilaginomycotina</taxon>
        <taxon>Malasseziomycetes</taxon>
        <taxon>Malasseziales</taxon>
        <taxon>Malasseziaceae</taxon>
        <taxon>Malassezia</taxon>
    </lineage>
</organism>
<evidence type="ECO:0000259" key="5">
    <source>
        <dbReference type="Pfam" id="PF10355"/>
    </source>
</evidence>
<dbReference type="Pfam" id="PF10355">
    <property type="entry name" value="Ytp1"/>
    <property type="match status" value="1"/>
</dbReference>
<feature type="domain" description="DUF2427" evidence="4">
    <location>
        <begin position="211"/>
        <end position="298"/>
    </location>
</feature>